<dbReference type="InterPro" id="IPR001054">
    <property type="entry name" value="A/G_cyclase"/>
</dbReference>
<evidence type="ECO:0000313" key="7">
    <source>
        <dbReference type="Proteomes" id="UP000193247"/>
    </source>
</evidence>
<dbReference type="PROSITE" id="PS00622">
    <property type="entry name" value="HTH_LUXR_1"/>
    <property type="match status" value="1"/>
</dbReference>
<dbReference type="SUPFAM" id="SSF48452">
    <property type="entry name" value="TPR-like"/>
    <property type="match status" value="1"/>
</dbReference>
<sequence length="1085" mass="116994">MSELLPQGTVTLLLADVEGSTWLWDAHPEDMGAAVARLDEAVSDAIAAHDGVRPVEQGEGDSFVLAFACASDAVAAALDLQRAPLAPIRLRIGVHTGEVRLRDEGSYAGPTINRAARLRDLAHGGQTLLSGTTESLVVDRLPDQGWLTDLGMHQLRNLPRPERVVQLSHPDLRIDFPPLRVANVGVTHGLPVHLTRFVGRGAQISEVHRLVIQNRLVTLTGAGGVGKTRLAVQIATQIAGEFGGAWFVDLAPITDPDLVPVEVAAALGLHDQPGRSTMDAILRFLGGRQALVVLDNCEHLIDATAMLAVALVEACPAVSLLATSREPLRVEGEVSYRVPSLSLGDEAVEMFSSRAQRVRPDFRLTDDNFAAVTEICERLDGLPLAIELAAARVRSLTLDEIVDGLRDRFALLTGGARTAAHRQQTLWASVDWSHMLLTEPERTLFRRLAVFVGCFFVDGAQAVASSGDVRRYQVLDEITLLVDKSLVMADESSGRTCYRLCETMRQYALEKLHEAGEVDAVWARHRDYYTALAARVDNPGHADYAQCLDQAETEIDNLRAAFVWSRENFDTEGALALASSLLRVWMTRGRIQEGRTWFDSILTDESARHLEVAATVRARALADKALLDIFVDAAAGMNQAQQALLIAREVDDPALLSRALTACGLIAVAVARADTAAPYFAEAIELARAVDDRWRLAQILTFQAVDAIVAGYPIAAREAAQEGRELASAIGDQSNALWCRWCLGFAQLMRGELVAAAAQFGEAADEAAAAQEVLHKANRLQGLAFALAYRGEVTAARAAANAALEAAELGGYFAGMGYSALTTAALAAGDVETAQRASEAAWQNLSLAMPQPAAAQRAFNAQAALAGGDLVAARRWCNDAVQSMSGRHLALALTTRARIAVAEGKREEAERYAHKALACMADSGAHVDLPDVLECLAGLAWDASTYRVAARLFGAAEAIRNRTGLVRFAIYQAGYEESVATLRNSMGENDFNSAWAEGAALSIEETIAYAQRGHSWRKRPATGWESLTPTELEVVRLVREGLANKDIATRLFVSPRTVQTHLTHVYNKLGFSSRLQLAQAAAGRA</sequence>
<dbReference type="RefSeq" id="WP_085327163.1">
    <property type="nucleotide sequence ID" value="NZ_NCXP01000040.1"/>
</dbReference>
<dbReference type="InterPro" id="IPR000792">
    <property type="entry name" value="Tscrpt_reg_LuxR_C"/>
</dbReference>
<dbReference type="SUPFAM" id="SSF55073">
    <property type="entry name" value="Nucleotide cyclase"/>
    <property type="match status" value="1"/>
</dbReference>
<dbReference type="Pfam" id="PF25872">
    <property type="entry name" value="HTH_77"/>
    <property type="match status" value="1"/>
</dbReference>
<protein>
    <submittedName>
        <fullName evidence="6">LuxR family transcriptional regulator</fullName>
    </submittedName>
</protein>
<keyword evidence="3" id="KW-0804">Transcription</keyword>
<reference evidence="6 7" key="1">
    <citation type="submission" date="2017-04" db="EMBL/GenBank/DDBJ databases">
        <title>The new phylogeny of genus Mycobacterium.</title>
        <authorList>
            <person name="Tortoli E."/>
            <person name="Trovato A."/>
            <person name="Cirillo D.M."/>
        </authorList>
    </citation>
    <scope>NUCLEOTIDE SEQUENCE [LARGE SCALE GENOMIC DNA]</scope>
    <source>
        <strain evidence="6 7">TBL 1200985</strain>
    </source>
</reference>
<dbReference type="SUPFAM" id="SSF46894">
    <property type="entry name" value="C-terminal effector domain of the bipartite response regulators"/>
    <property type="match status" value="1"/>
</dbReference>
<dbReference type="PANTHER" id="PTHR47691">
    <property type="entry name" value="REGULATOR-RELATED"/>
    <property type="match status" value="1"/>
</dbReference>
<dbReference type="STRING" id="1430326.B8W66_20870"/>
<gene>
    <name evidence="6" type="ORF">B8W66_20870</name>
</gene>
<dbReference type="Proteomes" id="UP000193247">
    <property type="component" value="Unassembled WGS sequence"/>
</dbReference>
<dbReference type="PANTHER" id="PTHR47691:SF3">
    <property type="entry name" value="HTH-TYPE TRANSCRIPTIONAL REGULATOR RV0890C-RELATED"/>
    <property type="match status" value="1"/>
</dbReference>
<dbReference type="Pfam" id="PF00211">
    <property type="entry name" value="Guanylate_cyc"/>
    <property type="match status" value="1"/>
</dbReference>
<dbReference type="InterPro" id="IPR029787">
    <property type="entry name" value="Nucleotide_cyclase"/>
</dbReference>
<dbReference type="GO" id="GO:0035556">
    <property type="term" value="P:intracellular signal transduction"/>
    <property type="evidence" value="ECO:0007669"/>
    <property type="project" value="InterPro"/>
</dbReference>
<feature type="domain" description="Guanylate cyclase" evidence="5">
    <location>
        <begin position="11"/>
        <end position="119"/>
    </location>
</feature>
<dbReference type="SMART" id="SM00421">
    <property type="entry name" value="HTH_LUXR"/>
    <property type="match status" value="1"/>
</dbReference>
<dbReference type="GO" id="GO:0003677">
    <property type="term" value="F:DNA binding"/>
    <property type="evidence" value="ECO:0007669"/>
    <property type="project" value="UniProtKB-KW"/>
</dbReference>
<dbReference type="Gene3D" id="3.40.50.300">
    <property type="entry name" value="P-loop containing nucleotide triphosphate hydrolases"/>
    <property type="match status" value="1"/>
</dbReference>
<keyword evidence="1" id="KW-0805">Transcription regulation</keyword>
<evidence type="ECO:0000259" key="4">
    <source>
        <dbReference type="PROSITE" id="PS50043"/>
    </source>
</evidence>
<keyword evidence="7" id="KW-1185">Reference proteome</keyword>
<accession>A0A1X2LQ00</accession>
<dbReference type="PRINTS" id="PR00038">
    <property type="entry name" value="HTHLUXR"/>
</dbReference>
<dbReference type="InterPro" id="IPR016032">
    <property type="entry name" value="Sig_transdc_resp-reg_C-effctor"/>
</dbReference>
<dbReference type="SUPFAM" id="SSF52540">
    <property type="entry name" value="P-loop containing nucleoside triphosphate hydrolases"/>
    <property type="match status" value="1"/>
</dbReference>
<evidence type="ECO:0000259" key="5">
    <source>
        <dbReference type="PROSITE" id="PS50125"/>
    </source>
</evidence>
<name>A0A1X2LQ00_9MYCO</name>
<dbReference type="InterPro" id="IPR036388">
    <property type="entry name" value="WH-like_DNA-bd_sf"/>
</dbReference>
<organism evidence="6 7">
    <name type="scientific">Mycobacterium decipiens</name>
    <dbReference type="NCBI Taxonomy" id="1430326"/>
    <lineage>
        <taxon>Bacteria</taxon>
        <taxon>Bacillati</taxon>
        <taxon>Actinomycetota</taxon>
        <taxon>Actinomycetes</taxon>
        <taxon>Mycobacteriales</taxon>
        <taxon>Mycobacteriaceae</taxon>
        <taxon>Mycobacterium</taxon>
    </lineage>
</organism>
<dbReference type="GO" id="GO:0004016">
    <property type="term" value="F:adenylate cyclase activity"/>
    <property type="evidence" value="ECO:0007669"/>
    <property type="project" value="UniProtKB-ARBA"/>
</dbReference>
<dbReference type="InterPro" id="IPR011990">
    <property type="entry name" value="TPR-like_helical_dom_sf"/>
</dbReference>
<dbReference type="InterPro" id="IPR058852">
    <property type="entry name" value="HTH_77"/>
</dbReference>
<feature type="domain" description="HTH luxR-type" evidence="4">
    <location>
        <begin position="1020"/>
        <end position="1085"/>
    </location>
</feature>
<evidence type="ECO:0000256" key="3">
    <source>
        <dbReference type="ARBA" id="ARBA00023163"/>
    </source>
</evidence>
<dbReference type="Gene3D" id="1.10.10.10">
    <property type="entry name" value="Winged helix-like DNA-binding domain superfamily/Winged helix DNA-binding domain"/>
    <property type="match status" value="1"/>
</dbReference>
<dbReference type="AlphaFoldDB" id="A0A1X2LQ00"/>
<evidence type="ECO:0000313" key="6">
    <source>
        <dbReference type="EMBL" id="OSC38118.1"/>
    </source>
</evidence>
<dbReference type="CDD" id="cd06170">
    <property type="entry name" value="LuxR_C_like"/>
    <property type="match status" value="1"/>
</dbReference>
<dbReference type="FunFam" id="3.40.50.300:FF:001702">
    <property type="entry name" value="Transcriptional regulator, LuxR family"/>
    <property type="match status" value="1"/>
</dbReference>
<dbReference type="CDD" id="cd07302">
    <property type="entry name" value="CHD"/>
    <property type="match status" value="1"/>
</dbReference>
<dbReference type="GO" id="GO:0006355">
    <property type="term" value="P:regulation of DNA-templated transcription"/>
    <property type="evidence" value="ECO:0007669"/>
    <property type="project" value="InterPro"/>
</dbReference>
<dbReference type="Pfam" id="PF00196">
    <property type="entry name" value="GerE"/>
    <property type="match status" value="1"/>
</dbReference>
<dbReference type="PRINTS" id="PR00364">
    <property type="entry name" value="DISEASERSIST"/>
</dbReference>
<dbReference type="InterPro" id="IPR027417">
    <property type="entry name" value="P-loop_NTPase"/>
</dbReference>
<dbReference type="Gene3D" id="3.30.70.1230">
    <property type="entry name" value="Nucleotide cyclase"/>
    <property type="match status" value="2"/>
</dbReference>
<dbReference type="GO" id="GO:0043531">
    <property type="term" value="F:ADP binding"/>
    <property type="evidence" value="ECO:0007669"/>
    <property type="project" value="InterPro"/>
</dbReference>
<evidence type="ECO:0000256" key="2">
    <source>
        <dbReference type="ARBA" id="ARBA00023125"/>
    </source>
</evidence>
<dbReference type="GO" id="GO:0009190">
    <property type="term" value="P:cyclic nucleotide biosynthetic process"/>
    <property type="evidence" value="ECO:0007669"/>
    <property type="project" value="InterPro"/>
</dbReference>
<dbReference type="OrthoDB" id="4624147at2"/>
<dbReference type="FunFam" id="1.10.10.10:FF:000553">
    <property type="entry name" value="Transcriptional regulator, LuxR family"/>
    <property type="match status" value="1"/>
</dbReference>
<comment type="caution">
    <text evidence="6">The sequence shown here is derived from an EMBL/GenBank/DDBJ whole genome shotgun (WGS) entry which is preliminary data.</text>
</comment>
<dbReference type="PROSITE" id="PS50043">
    <property type="entry name" value="HTH_LUXR_2"/>
    <property type="match status" value="1"/>
</dbReference>
<proteinExistence type="predicted"/>
<evidence type="ECO:0000256" key="1">
    <source>
        <dbReference type="ARBA" id="ARBA00023015"/>
    </source>
</evidence>
<keyword evidence="2" id="KW-0238">DNA-binding</keyword>
<dbReference type="EMBL" id="NCXP01000040">
    <property type="protein sequence ID" value="OSC38118.1"/>
    <property type="molecule type" value="Genomic_DNA"/>
</dbReference>
<dbReference type="Gene3D" id="1.25.40.10">
    <property type="entry name" value="Tetratricopeptide repeat domain"/>
    <property type="match status" value="1"/>
</dbReference>
<dbReference type="PROSITE" id="PS50125">
    <property type="entry name" value="GUANYLATE_CYCLASE_2"/>
    <property type="match status" value="1"/>
</dbReference>